<dbReference type="SUPFAM" id="SSF53335">
    <property type="entry name" value="S-adenosyl-L-methionine-dependent methyltransferases"/>
    <property type="match status" value="1"/>
</dbReference>
<organism evidence="2 3">
    <name type="scientific">Paenibacillus harenae</name>
    <dbReference type="NCBI Taxonomy" id="306543"/>
    <lineage>
        <taxon>Bacteria</taxon>
        <taxon>Bacillati</taxon>
        <taxon>Bacillota</taxon>
        <taxon>Bacilli</taxon>
        <taxon>Bacillales</taxon>
        <taxon>Paenibacillaceae</taxon>
        <taxon>Paenibacillus</taxon>
    </lineage>
</organism>
<dbReference type="Proteomes" id="UP001229346">
    <property type="component" value="Unassembled WGS sequence"/>
</dbReference>
<name>A0ABT9U0K8_PAEHA</name>
<dbReference type="RefSeq" id="WP_307202430.1">
    <property type="nucleotide sequence ID" value="NZ_JAUSSU010000003.1"/>
</dbReference>
<dbReference type="Pfam" id="PF13649">
    <property type="entry name" value="Methyltransf_25"/>
    <property type="match status" value="1"/>
</dbReference>
<gene>
    <name evidence="2" type="ORF">J2T15_001409</name>
</gene>
<protein>
    <submittedName>
        <fullName evidence="2">2-polyprenyl-3-methyl-5-hydroxy-6-metoxy-1, 4-benzoquinol methylase</fullName>
    </submittedName>
</protein>
<dbReference type="InterPro" id="IPR041698">
    <property type="entry name" value="Methyltransf_25"/>
</dbReference>
<keyword evidence="2" id="KW-0808">Transferase</keyword>
<sequence>MSDIIDYYSSFDEWGRLDREPLEFRVNWHFIKSNLPPRGKILDNGAGPGKYSMELAKLGHDVTLTDLTPRLVDIAREKATELGLVNYFSDFLVRDARDLYGLESNQFDVSLMLGPLYHLQHDEDNQRKTTTFTEILIQ</sequence>
<keyword evidence="3" id="KW-1185">Reference proteome</keyword>
<dbReference type="EMBL" id="JAUSSU010000003">
    <property type="protein sequence ID" value="MDQ0111974.1"/>
    <property type="molecule type" value="Genomic_DNA"/>
</dbReference>
<reference evidence="2 3" key="1">
    <citation type="submission" date="2023-07" db="EMBL/GenBank/DDBJ databases">
        <title>Sorghum-associated microbial communities from plants grown in Nebraska, USA.</title>
        <authorList>
            <person name="Schachtman D."/>
        </authorList>
    </citation>
    <scope>NUCLEOTIDE SEQUENCE [LARGE SCALE GENOMIC DNA]</scope>
    <source>
        <strain evidence="2 3">CC482</strain>
    </source>
</reference>
<dbReference type="Gene3D" id="3.40.50.150">
    <property type="entry name" value="Vaccinia Virus protein VP39"/>
    <property type="match status" value="1"/>
</dbReference>
<dbReference type="GO" id="GO:0008168">
    <property type="term" value="F:methyltransferase activity"/>
    <property type="evidence" value="ECO:0007669"/>
    <property type="project" value="UniProtKB-KW"/>
</dbReference>
<evidence type="ECO:0000313" key="3">
    <source>
        <dbReference type="Proteomes" id="UP001229346"/>
    </source>
</evidence>
<keyword evidence="2" id="KW-0489">Methyltransferase</keyword>
<dbReference type="InterPro" id="IPR029063">
    <property type="entry name" value="SAM-dependent_MTases_sf"/>
</dbReference>
<evidence type="ECO:0000313" key="2">
    <source>
        <dbReference type="EMBL" id="MDQ0111974.1"/>
    </source>
</evidence>
<dbReference type="CDD" id="cd02440">
    <property type="entry name" value="AdoMet_MTases"/>
    <property type="match status" value="1"/>
</dbReference>
<feature type="domain" description="Methyltransferase" evidence="1">
    <location>
        <begin position="41"/>
        <end position="123"/>
    </location>
</feature>
<comment type="caution">
    <text evidence="2">The sequence shown here is derived from an EMBL/GenBank/DDBJ whole genome shotgun (WGS) entry which is preliminary data.</text>
</comment>
<proteinExistence type="predicted"/>
<dbReference type="GO" id="GO:0032259">
    <property type="term" value="P:methylation"/>
    <property type="evidence" value="ECO:0007669"/>
    <property type="project" value="UniProtKB-KW"/>
</dbReference>
<accession>A0ABT9U0K8</accession>
<evidence type="ECO:0000259" key="1">
    <source>
        <dbReference type="Pfam" id="PF13649"/>
    </source>
</evidence>